<gene>
    <name evidence="2" type="ORF">BWK72_17860</name>
</gene>
<proteinExistence type="predicted"/>
<accession>A0A1W9KQ86</accession>
<reference evidence="2 3" key="1">
    <citation type="submission" date="2017-01" db="EMBL/GenBank/DDBJ databases">
        <title>Novel large sulfur bacteria in the metagenomes of groundwater-fed chemosynthetic microbial mats in the Lake Huron basin.</title>
        <authorList>
            <person name="Sharrar A.M."/>
            <person name="Flood B.E."/>
            <person name="Bailey J.V."/>
            <person name="Jones D.S."/>
            <person name="Biddanda B."/>
            <person name="Ruberg S.A."/>
            <person name="Marcus D.N."/>
            <person name="Dick G.J."/>
        </authorList>
    </citation>
    <scope>NUCLEOTIDE SEQUENCE [LARGE SCALE GENOMIC DNA]</scope>
    <source>
        <strain evidence="2">A7</strain>
    </source>
</reference>
<name>A0A1W9KQ86_9BURK</name>
<dbReference type="Pfam" id="PF20419">
    <property type="entry name" value="DUF6701"/>
    <property type="match status" value="1"/>
</dbReference>
<organism evidence="2 3">
    <name type="scientific">Rhodoferax ferrireducens</name>
    <dbReference type="NCBI Taxonomy" id="192843"/>
    <lineage>
        <taxon>Bacteria</taxon>
        <taxon>Pseudomonadati</taxon>
        <taxon>Pseudomonadota</taxon>
        <taxon>Betaproteobacteria</taxon>
        <taxon>Burkholderiales</taxon>
        <taxon>Comamonadaceae</taxon>
        <taxon>Rhodoferax</taxon>
    </lineage>
</organism>
<dbReference type="InterPro" id="IPR013320">
    <property type="entry name" value="ConA-like_dom_sf"/>
</dbReference>
<dbReference type="Gene3D" id="2.60.120.200">
    <property type="match status" value="1"/>
</dbReference>
<dbReference type="EMBL" id="MTEI01000018">
    <property type="protein sequence ID" value="OQW86373.1"/>
    <property type="molecule type" value="Genomic_DNA"/>
</dbReference>
<dbReference type="SUPFAM" id="SSF49899">
    <property type="entry name" value="Concanavalin A-like lectins/glucanases"/>
    <property type="match status" value="1"/>
</dbReference>
<dbReference type="Pfam" id="PF02210">
    <property type="entry name" value="Laminin_G_2"/>
    <property type="match status" value="1"/>
</dbReference>
<comment type="caution">
    <text evidence="2">The sequence shown here is derived from an EMBL/GenBank/DDBJ whole genome shotgun (WGS) entry which is preliminary data.</text>
</comment>
<dbReference type="PROSITE" id="PS50025">
    <property type="entry name" value="LAM_G_DOMAIN"/>
    <property type="match status" value="1"/>
</dbReference>
<dbReference type="InterPro" id="IPR001791">
    <property type="entry name" value="Laminin_G"/>
</dbReference>
<feature type="domain" description="Laminin G" evidence="1">
    <location>
        <begin position="1"/>
        <end position="149"/>
    </location>
</feature>
<dbReference type="AlphaFoldDB" id="A0A1W9KQ86"/>
<dbReference type="InterPro" id="IPR046524">
    <property type="entry name" value="DUF6701"/>
</dbReference>
<sequence length="807" mass="82934">MLLDATLNAATPFFLLKLANGKLRFVLTDSGGARFTAETSNSYTYPAGTWHHVGMSWSLSPGTNQTLMQILLDGVQVTTNTSTPFRTTSSGSIAALGTVYVGDNRTSGVTPTTGSAKGANGTIDEVYFYDLDINATQAAADMALTRTNCTVFDHFHIIHNGEVVNCGGVVASVTVQAHDGNHALISLAGTSMSMSTSTGHGTWSSISTINPVSGSAGTGSGSYTFANESSVTFGLTNAYVESLNINLNSGGNTEHSGTAASCVGADFTYGSVCDADLNFAESGFQFDVPHHVAETAQTLTLRAVKKADNSSACTPEFANSTRNIKWTCTYANPLTGTLPVRVAGQALNAPNSVSSACDAVGRSINLTFDASGVGTTTVHYADVGSMSLTAQTLSSGITITGTDGFVAAPKDFLIDGYPAGPIRAGESFAADVTARNNAAAATPNFGKEAAAEGVVLTFSKYQPTGAGTSNGVFSTGSLGPFVSGVANVTAMNWSEVGMIDLIATLASGSYLGTGLTASGNTGVVGGVGRFIPHHFDTVVTQGCSSGGFTYSGQAFMVDVTARNLTGGVTQNYAGSTWAKNVTLSNAGASANMTGNVLPASDFALGEGTALGVTYKFPSPKTSPLTLVVQADDSDGVISSGFGQGSAGIRSGRLRLTNVFGSEKLSATMPVEAQYWSGSYFENNALDNCTALVVPAAQTLAAGVSPSGTAGLYFYPVVAGKNQLLSTDTVPTLTSPLLAGKSNLTFPAPQKNGWLDVILQAPDYLMGDWGNCSGQTGTAGLFDDLPCARVSFGVYGSKSPIIYRRENY</sequence>
<dbReference type="Proteomes" id="UP000192505">
    <property type="component" value="Unassembled WGS sequence"/>
</dbReference>
<evidence type="ECO:0000313" key="3">
    <source>
        <dbReference type="Proteomes" id="UP000192505"/>
    </source>
</evidence>
<evidence type="ECO:0000313" key="2">
    <source>
        <dbReference type="EMBL" id="OQW86373.1"/>
    </source>
</evidence>
<protein>
    <recommendedName>
        <fullName evidence="1">Laminin G domain-containing protein</fullName>
    </recommendedName>
</protein>
<evidence type="ECO:0000259" key="1">
    <source>
        <dbReference type="PROSITE" id="PS50025"/>
    </source>
</evidence>